<keyword evidence="3" id="KW-1185">Reference proteome</keyword>
<organism evidence="2 3">
    <name type="scientific">Rangifer tarandus platyrhynchus</name>
    <name type="common">Svalbard reindeer</name>
    <dbReference type="NCBI Taxonomy" id="3082113"/>
    <lineage>
        <taxon>Eukaryota</taxon>
        <taxon>Metazoa</taxon>
        <taxon>Chordata</taxon>
        <taxon>Craniata</taxon>
        <taxon>Vertebrata</taxon>
        <taxon>Euteleostomi</taxon>
        <taxon>Mammalia</taxon>
        <taxon>Eutheria</taxon>
        <taxon>Laurasiatheria</taxon>
        <taxon>Artiodactyla</taxon>
        <taxon>Ruminantia</taxon>
        <taxon>Pecora</taxon>
        <taxon>Cervidae</taxon>
        <taxon>Odocoileinae</taxon>
        <taxon>Rangifer</taxon>
    </lineage>
</organism>
<gene>
    <name evidence="2" type="ORF">MRATA1EN1_LOCUS20439</name>
</gene>
<sequence>MATESRIISIISSLHNKVVSPTNQSLQLNQVHLPSQLPGQERGTWVPTLQGGTLGTAAGTCLPSPRSQHMGPPCRGPGSSRAFVLSSRPLKLRLRHSDGREEGRNERIVKPRNAQQRSVAVGILQLPCRRT</sequence>
<protein>
    <submittedName>
        <fullName evidence="2">Uncharacterized protein</fullName>
    </submittedName>
</protein>
<accession>A0ABN8ZFB6</accession>
<name>A0ABN8ZFB6_RANTA</name>
<feature type="region of interest" description="Disordered" evidence="1">
    <location>
        <begin position="56"/>
        <end position="82"/>
    </location>
</feature>
<reference evidence="2" key="1">
    <citation type="submission" date="2023-04" db="EMBL/GenBank/DDBJ databases">
        <authorList>
            <consortium name="ELIXIR-Norway"/>
        </authorList>
    </citation>
    <scope>NUCLEOTIDE SEQUENCE [LARGE SCALE GENOMIC DNA]</scope>
</reference>
<evidence type="ECO:0000313" key="2">
    <source>
        <dbReference type="EMBL" id="CAI9171477.1"/>
    </source>
</evidence>
<evidence type="ECO:0000256" key="1">
    <source>
        <dbReference type="SAM" id="MobiDB-lite"/>
    </source>
</evidence>
<dbReference type="EMBL" id="OX459966">
    <property type="protein sequence ID" value="CAI9171477.1"/>
    <property type="molecule type" value="Genomic_DNA"/>
</dbReference>
<dbReference type="Proteomes" id="UP001176941">
    <property type="component" value="Chromosome 30"/>
</dbReference>
<evidence type="ECO:0000313" key="3">
    <source>
        <dbReference type="Proteomes" id="UP001176941"/>
    </source>
</evidence>
<proteinExistence type="predicted"/>